<dbReference type="GO" id="GO:0015159">
    <property type="term" value="F:polysaccharide transmembrane transporter activity"/>
    <property type="evidence" value="ECO:0007669"/>
    <property type="project" value="InterPro"/>
</dbReference>
<protein>
    <recommendedName>
        <fullName evidence="8">Soluble ligand binding domain-containing protein</fullName>
    </recommendedName>
</protein>
<dbReference type="Gene3D" id="3.10.560.10">
    <property type="entry name" value="Outer membrane lipoprotein wza domain like"/>
    <property type="match status" value="4"/>
</dbReference>
<name>A0A1M3KXT2_9BACT</name>
<evidence type="ECO:0000256" key="3">
    <source>
        <dbReference type="SAM" id="SignalP"/>
    </source>
</evidence>
<dbReference type="PANTHER" id="PTHR33619:SF3">
    <property type="entry name" value="POLYSACCHARIDE EXPORT PROTEIN GFCE-RELATED"/>
    <property type="match status" value="1"/>
</dbReference>
<evidence type="ECO:0000256" key="1">
    <source>
        <dbReference type="ARBA" id="ARBA00022729"/>
    </source>
</evidence>
<dbReference type="STRING" id="1895771.BGO89_11925"/>
<feature type="domain" description="Soluble ligand binding" evidence="5">
    <location>
        <begin position="328"/>
        <end position="372"/>
    </location>
</feature>
<keyword evidence="1 3" id="KW-0732">Signal</keyword>
<feature type="transmembrane region" description="Helical" evidence="2">
    <location>
        <begin position="524"/>
        <end position="548"/>
    </location>
</feature>
<feature type="signal peptide" evidence="3">
    <location>
        <begin position="1"/>
        <end position="22"/>
    </location>
</feature>
<organism evidence="6 7">
    <name type="scientific">Candidatus Kapaibacterium thiocyanatum</name>
    <dbReference type="NCBI Taxonomy" id="1895771"/>
    <lineage>
        <taxon>Bacteria</taxon>
        <taxon>Pseudomonadati</taxon>
        <taxon>Candidatus Kapaibacteriota</taxon>
        <taxon>Candidatus Kapaibacteriia</taxon>
        <taxon>Candidatus Kapaibacteriales</taxon>
        <taxon>Candidatus Kapaibacteriaceae</taxon>
        <taxon>Candidatus Kapaibacterium</taxon>
    </lineage>
</organism>
<accession>A0A1M3KXT2</accession>
<evidence type="ECO:0000313" key="6">
    <source>
        <dbReference type="EMBL" id="OJX57197.1"/>
    </source>
</evidence>
<dbReference type="PANTHER" id="PTHR33619">
    <property type="entry name" value="POLYSACCHARIDE EXPORT PROTEIN GFCE-RELATED"/>
    <property type="match status" value="1"/>
</dbReference>
<keyword evidence="2" id="KW-0472">Membrane</keyword>
<evidence type="ECO:0000313" key="7">
    <source>
        <dbReference type="Proteomes" id="UP000184233"/>
    </source>
</evidence>
<feature type="domain" description="Soluble ligand binding" evidence="5">
    <location>
        <begin position="144"/>
        <end position="194"/>
    </location>
</feature>
<evidence type="ECO:0008006" key="8">
    <source>
        <dbReference type="Google" id="ProtNLM"/>
    </source>
</evidence>
<keyword evidence="2" id="KW-1133">Transmembrane helix</keyword>
<evidence type="ECO:0000256" key="2">
    <source>
        <dbReference type="SAM" id="Phobius"/>
    </source>
</evidence>
<gene>
    <name evidence="6" type="ORF">BGO89_11925</name>
</gene>
<dbReference type="Pfam" id="PF02563">
    <property type="entry name" value="Poly_export"/>
    <property type="match status" value="1"/>
</dbReference>
<dbReference type="InterPro" id="IPR049712">
    <property type="entry name" value="Poly_export"/>
</dbReference>
<dbReference type="Proteomes" id="UP000184233">
    <property type="component" value="Unassembled WGS sequence"/>
</dbReference>
<dbReference type="InterPro" id="IPR019554">
    <property type="entry name" value="Soluble_ligand-bd"/>
</dbReference>
<feature type="chain" id="PRO_5012092628" description="Soluble ligand binding domain-containing protein" evidence="3">
    <location>
        <begin position="23"/>
        <end position="551"/>
    </location>
</feature>
<dbReference type="EMBL" id="MKVH01000024">
    <property type="protein sequence ID" value="OJX57197.1"/>
    <property type="molecule type" value="Genomic_DNA"/>
</dbReference>
<feature type="domain" description="Soluble ligand binding" evidence="5">
    <location>
        <begin position="230"/>
        <end position="275"/>
    </location>
</feature>
<feature type="domain" description="Polysaccharide export protein N-terminal" evidence="4">
    <location>
        <begin position="65"/>
        <end position="137"/>
    </location>
</feature>
<comment type="caution">
    <text evidence="6">The sequence shown here is derived from an EMBL/GenBank/DDBJ whole genome shotgun (WGS) entry which is preliminary data.</text>
</comment>
<keyword evidence="2" id="KW-0812">Transmembrane</keyword>
<dbReference type="AlphaFoldDB" id="A0A1M3KXT2"/>
<dbReference type="InterPro" id="IPR003715">
    <property type="entry name" value="Poly_export_N"/>
</dbReference>
<evidence type="ECO:0000259" key="5">
    <source>
        <dbReference type="Pfam" id="PF10531"/>
    </source>
</evidence>
<reference evidence="6 7" key="1">
    <citation type="submission" date="2016-09" db="EMBL/GenBank/DDBJ databases">
        <title>Genome-resolved meta-omics ties microbial dynamics to process performance in biotechnology for thiocyanate degradation.</title>
        <authorList>
            <person name="Kantor R.S."/>
            <person name="Huddy R.J."/>
            <person name="Iyer R."/>
            <person name="Thomas B.C."/>
            <person name="Brown C.T."/>
            <person name="Anantharaman K."/>
            <person name="Tringe S."/>
            <person name="Hettich R.L."/>
            <person name="Harrison S.T."/>
            <person name="Banfield J.F."/>
        </authorList>
    </citation>
    <scope>NUCLEOTIDE SEQUENCE [LARGE SCALE GENOMIC DNA]</scope>
    <source>
        <strain evidence="6">59-99</strain>
    </source>
</reference>
<dbReference type="Pfam" id="PF10531">
    <property type="entry name" value="SLBB"/>
    <property type="match status" value="4"/>
</dbReference>
<evidence type="ECO:0000259" key="4">
    <source>
        <dbReference type="Pfam" id="PF02563"/>
    </source>
</evidence>
<sequence>MSWWPRLIVALFMGICTLPSMAQYNNFATPRFIPKGPNDYDTTGVKRATRLSEESSGLLEREVDASTYVLGPNDVLTISVWASESVHLDLPITPEGKIVIPRAGVVSVKGLTLDKARILITEEMSKVYRSAKIDVSLKRLRQFKVYVLGAVRVPSVVSATAADHVFDVLQKAGGTLDTGSVRAITVMREGERMPLKVDLQRYLSNGDPNGNPTVLGGDRIIVPLRTHKNVIEISGEVPREGTYDFVEGDSVSTLIRFAGGFLPSGVLDSVLLVSIEDDGRHLKEQFLDLTSWRDTWYTGGALPGDLPLRSGDRLYIRAIPRWKERESVVIAGEVTYPGKYPVTPQVTRVTDVIMAAGGFTDKASIEDAVIIRTSELSLEDKEYERLKRLPPSEMSRNELQYYRTKSREVKGIMSVNFKDLFENNSKENNPVLRDGDSIYVPKHNLYVNVTGSVRNPGRIVYKPGLGYSDYISLAGGYGFRADEAATLVIKVKGDQFPADSKNYIIEPGDNILVLDEPETRFIDIFTTSLTVATQLVTIVGVVLTIVNLSNR</sequence>
<feature type="domain" description="Soluble ligand binding" evidence="5">
    <location>
        <begin position="446"/>
        <end position="490"/>
    </location>
</feature>
<proteinExistence type="predicted"/>